<reference evidence="3" key="1">
    <citation type="submission" date="2018-05" db="EMBL/GenBank/DDBJ databases">
        <authorList>
            <person name="Lanie J.A."/>
            <person name="Ng W.-L."/>
            <person name="Kazmierczak K.M."/>
            <person name="Andrzejewski T.M."/>
            <person name="Davidsen T.M."/>
            <person name="Wayne K.J."/>
            <person name="Tettelin H."/>
            <person name="Glass J.I."/>
            <person name="Rusch D."/>
            <person name="Podicherti R."/>
            <person name="Tsui H.-C.T."/>
            <person name="Winkler M.E."/>
        </authorList>
    </citation>
    <scope>NUCLEOTIDE SEQUENCE</scope>
</reference>
<dbReference type="Pfam" id="PF20463">
    <property type="entry name" value="PDH_C"/>
    <property type="match status" value="1"/>
</dbReference>
<sequence>MNIGIVGLGLIGSSLALKLAEIYNDINIYGEDISKSNLNYAIENTIIDNRLEEKHYSELNILFLAIPVDQILDISVNILDKTNNKTLVVDLGSTKKPICDLIKDNINRSRFLAAHPIAGTEFSGPITADNNLFNNKTIILCETEKTDNKLLIIAKELFLSMEMHIKEMNADEHDKHIAYVSHLSHITSFMLGRTVMDKEKNEETIYDLAGSGFESTVRLGKSSPSMWAPIFQQNKKNIIEALDEYIKNIKNFKDLIETDNLLEMSKEMKEINAIKNILKGIK</sequence>
<dbReference type="SUPFAM" id="SSF51735">
    <property type="entry name" value="NAD(P)-binding Rossmann-fold domains"/>
    <property type="match status" value="1"/>
</dbReference>
<name>A0A381RHP5_9ZZZZ</name>
<dbReference type="InterPro" id="IPR008927">
    <property type="entry name" value="6-PGluconate_DH-like_C_sf"/>
</dbReference>
<organism evidence="3">
    <name type="scientific">marine metagenome</name>
    <dbReference type="NCBI Taxonomy" id="408172"/>
    <lineage>
        <taxon>unclassified sequences</taxon>
        <taxon>metagenomes</taxon>
        <taxon>ecological metagenomes</taxon>
    </lineage>
</organism>
<gene>
    <name evidence="3" type="ORF">METZ01_LOCUS41537</name>
</gene>
<dbReference type="AlphaFoldDB" id="A0A381RHP5"/>
<protein>
    <recommendedName>
        <fullName evidence="2">Prephenate/arogenate dehydrogenase domain-containing protein</fullName>
    </recommendedName>
</protein>
<accession>A0A381RHP5</accession>
<dbReference type="InterPro" id="IPR046825">
    <property type="entry name" value="PDH_C"/>
</dbReference>
<keyword evidence="1" id="KW-0560">Oxidoreductase</keyword>
<proteinExistence type="predicted"/>
<dbReference type="Gene3D" id="3.40.50.720">
    <property type="entry name" value="NAD(P)-binding Rossmann-like Domain"/>
    <property type="match status" value="1"/>
</dbReference>
<feature type="domain" description="Prephenate/arogenate dehydrogenase" evidence="2">
    <location>
        <begin position="1"/>
        <end position="282"/>
    </location>
</feature>
<dbReference type="GO" id="GO:0004665">
    <property type="term" value="F:prephenate dehydrogenase (NADP+) activity"/>
    <property type="evidence" value="ECO:0007669"/>
    <property type="project" value="InterPro"/>
</dbReference>
<dbReference type="GO" id="GO:0070403">
    <property type="term" value="F:NAD+ binding"/>
    <property type="evidence" value="ECO:0007669"/>
    <property type="project" value="InterPro"/>
</dbReference>
<evidence type="ECO:0000256" key="1">
    <source>
        <dbReference type="ARBA" id="ARBA00023002"/>
    </source>
</evidence>
<dbReference type="Gene3D" id="1.10.3660.10">
    <property type="entry name" value="6-phosphogluconate dehydrogenase C-terminal like domain"/>
    <property type="match status" value="1"/>
</dbReference>
<dbReference type="PANTHER" id="PTHR21363:SF0">
    <property type="entry name" value="PREPHENATE DEHYDROGENASE [NADP(+)]"/>
    <property type="match status" value="1"/>
</dbReference>
<dbReference type="NCBIfam" id="NF006307">
    <property type="entry name" value="PRK08507.1"/>
    <property type="match status" value="1"/>
</dbReference>
<dbReference type="PANTHER" id="PTHR21363">
    <property type="entry name" value="PREPHENATE DEHYDROGENASE"/>
    <property type="match status" value="1"/>
</dbReference>
<dbReference type="EMBL" id="UINC01001782">
    <property type="protein sequence ID" value="SUZ88683.1"/>
    <property type="molecule type" value="Genomic_DNA"/>
</dbReference>
<dbReference type="InterPro" id="IPR003099">
    <property type="entry name" value="Prephen_DH"/>
</dbReference>
<dbReference type="InterPro" id="IPR046826">
    <property type="entry name" value="PDH_N"/>
</dbReference>
<evidence type="ECO:0000259" key="2">
    <source>
        <dbReference type="PROSITE" id="PS51176"/>
    </source>
</evidence>
<dbReference type="InterPro" id="IPR036291">
    <property type="entry name" value="NAD(P)-bd_dom_sf"/>
</dbReference>
<dbReference type="GO" id="GO:0008977">
    <property type="term" value="F:prephenate dehydrogenase (NAD+) activity"/>
    <property type="evidence" value="ECO:0007669"/>
    <property type="project" value="InterPro"/>
</dbReference>
<dbReference type="PROSITE" id="PS51176">
    <property type="entry name" value="PDH_ADH"/>
    <property type="match status" value="1"/>
</dbReference>
<evidence type="ECO:0000313" key="3">
    <source>
        <dbReference type="EMBL" id="SUZ88683.1"/>
    </source>
</evidence>
<dbReference type="Pfam" id="PF02153">
    <property type="entry name" value="PDH_N"/>
    <property type="match status" value="1"/>
</dbReference>
<dbReference type="GO" id="GO:0006571">
    <property type="term" value="P:tyrosine biosynthetic process"/>
    <property type="evidence" value="ECO:0007669"/>
    <property type="project" value="InterPro"/>
</dbReference>
<dbReference type="InterPro" id="IPR050812">
    <property type="entry name" value="Preph/Arog_dehydrog"/>
</dbReference>
<dbReference type="SUPFAM" id="SSF48179">
    <property type="entry name" value="6-phosphogluconate dehydrogenase C-terminal domain-like"/>
    <property type="match status" value="1"/>
</dbReference>